<organism evidence="2 3">
    <name type="scientific">Streptomyces rectiviolaceus</name>
    <dbReference type="NCBI Taxonomy" id="332591"/>
    <lineage>
        <taxon>Bacteria</taxon>
        <taxon>Bacillati</taxon>
        <taxon>Actinomycetota</taxon>
        <taxon>Actinomycetes</taxon>
        <taxon>Kitasatosporales</taxon>
        <taxon>Streptomycetaceae</taxon>
        <taxon>Streptomyces</taxon>
    </lineage>
</organism>
<dbReference type="EMBL" id="BAAAUG010000077">
    <property type="protein sequence ID" value="GAA3117094.1"/>
    <property type="molecule type" value="Genomic_DNA"/>
</dbReference>
<accession>A0ABP6MLY4</accession>
<evidence type="ECO:0000313" key="3">
    <source>
        <dbReference type="Proteomes" id="UP001501637"/>
    </source>
</evidence>
<gene>
    <name evidence="2" type="ORF">GCM10010449_44030</name>
</gene>
<comment type="caution">
    <text evidence="2">The sequence shown here is derived from an EMBL/GenBank/DDBJ whole genome shotgun (WGS) entry which is preliminary data.</text>
</comment>
<evidence type="ECO:0000256" key="1">
    <source>
        <dbReference type="SAM" id="Phobius"/>
    </source>
</evidence>
<evidence type="ECO:0000313" key="2">
    <source>
        <dbReference type="EMBL" id="GAA3117094.1"/>
    </source>
</evidence>
<keyword evidence="1" id="KW-0472">Membrane</keyword>
<reference evidence="3" key="1">
    <citation type="journal article" date="2019" name="Int. J. Syst. Evol. Microbiol.">
        <title>The Global Catalogue of Microorganisms (GCM) 10K type strain sequencing project: providing services to taxonomists for standard genome sequencing and annotation.</title>
        <authorList>
            <consortium name="The Broad Institute Genomics Platform"/>
            <consortium name="The Broad Institute Genome Sequencing Center for Infectious Disease"/>
            <person name="Wu L."/>
            <person name="Ma J."/>
        </authorList>
    </citation>
    <scope>NUCLEOTIDE SEQUENCE [LARGE SCALE GENOMIC DNA]</scope>
    <source>
        <strain evidence="3">JCM 9092</strain>
    </source>
</reference>
<dbReference type="Proteomes" id="UP001501637">
    <property type="component" value="Unassembled WGS sequence"/>
</dbReference>
<protein>
    <submittedName>
        <fullName evidence="2">Uncharacterized protein</fullName>
    </submittedName>
</protein>
<feature type="transmembrane region" description="Helical" evidence="1">
    <location>
        <begin position="12"/>
        <end position="34"/>
    </location>
</feature>
<proteinExistence type="predicted"/>
<keyword evidence="1" id="KW-0812">Transmembrane</keyword>
<name>A0ABP6MLY4_9ACTN</name>
<keyword evidence="3" id="KW-1185">Reference proteome</keyword>
<sequence length="200" mass="22495">MPLSQLDFGEALAIGAVNAFCAAMFIGLAAGLVVKRYELEHQTRTSLRTTYTNLLVAQRRSRQLSVMLAQTGGQATNPDLAKQAIAAHDEFIDSYHALNLDVSKQMWRDVCRLRNILDDMLELALEGEARGCADLVDVARAARQNLERSFRARLRHSVLQRRKPLGGYDAPRREAPPGASPPTRLRFRLLRLRSWRSADR</sequence>
<keyword evidence="1" id="KW-1133">Transmembrane helix</keyword>